<protein>
    <submittedName>
        <fullName evidence="3">Uncharacterized protein</fullName>
    </submittedName>
</protein>
<evidence type="ECO:0000256" key="2">
    <source>
        <dbReference type="SAM" id="Phobius"/>
    </source>
</evidence>
<feature type="compositionally biased region" description="Basic and acidic residues" evidence="1">
    <location>
        <begin position="12"/>
        <end position="35"/>
    </location>
</feature>
<dbReference type="Proteomes" id="UP001295684">
    <property type="component" value="Unassembled WGS sequence"/>
</dbReference>
<feature type="region of interest" description="Disordered" evidence="1">
    <location>
        <begin position="358"/>
        <end position="389"/>
    </location>
</feature>
<evidence type="ECO:0000313" key="3">
    <source>
        <dbReference type="EMBL" id="CAI2370027.1"/>
    </source>
</evidence>
<comment type="caution">
    <text evidence="3">The sequence shown here is derived from an EMBL/GenBank/DDBJ whole genome shotgun (WGS) entry which is preliminary data.</text>
</comment>
<reference evidence="3" key="1">
    <citation type="submission" date="2023-07" db="EMBL/GenBank/DDBJ databases">
        <authorList>
            <consortium name="AG Swart"/>
            <person name="Singh M."/>
            <person name="Singh A."/>
            <person name="Seah K."/>
            <person name="Emmerich C."/>
        </authorList>
    </citation>
    <scope>NUCLEOTIDE SEQUENCE</scope>
    <source>
        <strain evidence="3">DP1</strain>
    </source>
</reference>
<keyword evidence="4" id="KW-1185">Reference proteome</keyword>
<feature type="compositionally biased region" description="Low complexity" evidence="1">
    <location>
        <begin position="129"/>
        <end position="149"/>
    </location>
</feature>
<gene>
    <name evidence="3" type="ORF">ECRASSUSDP1_LOCUS11335</name>
</gene>
<evidence type="ECO:0000256" key="1">
    <source>
        <dbReference type="SAM" id="MobiDB-lite"/>
    </source>
</evidence>
<feature type="compositionally biased region" description="Low complexity" evidence="1">
    <location>
        <begin position="78"/>
        <end position="121"/>
    </location>
</feature>
<name>A0AAD1UNG7_EUPCR</name>
<proteinExistence type="predicted"/>
<feature type="compositionally biased region" description="Polar residues" evidence="1">
    <location>
        <begin position="359"/>
        <end position="389"/>
    </location>
</feature>
<dbReference type="EMBL" id="CAMPGE010011187">
    <property type="protein sequence ID" value="CAI2370027.1"/>
    <property type="molecule type" value="Genomic_DNA"/>
</dbReference>
<feature type="transmembrane region" description="Helical" evidence="2">
    <location>
        <begin position="268"/>
        <end position="288"/>
    </location>
</feature>
<keyword evidence="2" id="KW-0472">Membrane</keyword>
<keyword evidence="2" id="KW-1133">Transmembrane helix</keyword>
<dbReference type="AlphaFoldDB" id="A0AAD1UNG7"/>
<feature type="region of interest" description="Disordered" evidence="1">
    <location>
        <begin position="1"/>
        <end position="149"/>
    </location>
</feature>
<feature type="compositionally biased region" description="Polar residues" evidence="1">
    <location>
        <begin position="41"/>
        <end position="74"/>
    </location>
</feature>
<sequence>MSNKNGEAPPAAKEETKVHHEQNHADYTRYNKDFDSPYSIYMTQSENNMNQFGPGTGSYGTQNYSLPPQNNNYGQGVPQYYQNQAPPPQYNYQNTQQQMPPQNAFNAPNASQQQQVAAPAQTPMSQAEQNTPQSFQQTNQQQQDQAIPQQPQKVLYQQYQGQIPTQQYQGQVPPQQYGGYQGQPQYQNMYGNPPMHQRDMTGTDQERKSAIHQIILKDTSWMDPQDRDSYFTWGNISGISTFGVLGCLCAPIAIYLKKSFSMADKMKYLRYSLAIQFGIGAVFAYSSYKVGEVLKTVDRNYFSEYNLEQIKAYQPNRWMNAPPPPVNSTGQVLAGMNRQPFGGNQQYYYQNQQAYTNNVPQNTNIGAPSQKNQSEQNEVNQDNSSPKSE</sequence>
<organism evidence="3 4">
    <name type="scientific">Euplotes crassus</name>
    <dbReference type="NCBI Taxonomy" id="5936"/>
    <lineage>
        <taxon>Eukaryota</taxon>
        <taxon>Sar</taxon>
        <taxon>Alveolata</taxon>
        <taxon>Ciliophora</taxon>
        <taxon>Intramacronucleata</taxon>
        <taxon>Spirotrichea</taxon>
        <taxon>Hypotrichia</taxon>
        <taxon>Euplotida</taxon>
        <taxon>Euplotidae</taxon>
        <taxon>Moneuplotes</taxon>
    </lineage>
</organism>
<evidence type="ECO:0000313" key="4">
    <source>
        <dbReference type="Proteomes" id="UP001295684"/>
    </source>
</evidence>
<feature type="transmembrane region" description="Helical" evidence="2">
    <location>
        <begin position="230"/>
        <end position="256"/>
    </location>
</feature>
<keyword evidence="2" id="KW-0812">Transmembrane</keyword>
<accession>A0AAD1UNG7</accession>